<accession>A0A7W2FRV4</accession>
<protein>
    <submittedName>
        <fullName evidence="7">ATP-binding cassette domain-containing protein</fullName>
    </submittedName>
</protein>
<name>A0A7W2FRV4_9VIBR</name>
<evidence type="ECO:0000256" key="5">
    <source>
        <dbReference type="ARBA" id="ARBA00022840"/>
    </source>
</evidence>
<reference evidence="7 8" key="1">
    <citation type="submission" date="2020-07" db="EMBL/GenBank/DDBJ databases">
        <title>Vibrio marinisediminis sp. nov., isolated from marine sediment.</title>
        <authorList>
            <person name="Ji X."/>
        </authorList>
    </citation>
    <scope>NUCLEOTIDE SEQUENCE [LARGE SCALE GENOMIC DNA]</scope>
    <source>
        <strain evidence="7 8">404</strain>
    </source>
</reference>
<keyword evidence="3" id="KW-0536">Nodulation</keyword>
<evidence type="ECO:0000259" key="6">
    <source>
        <dbReference type="PROSITE" id="PS50893"/>
    </source>
</evidence>
<sequence>MSLRVIDLSYDYGRQPVLKSLSFVLSSGFNVLLGPNGAGKSTLFSLLTGLYESRQGEITFSDLDLKAQKRQVLARMGVVFQQSTLDLDLTVQQNLLYHASLHGLSSQQAMNNVSGILEELQLLNRLDDRVRSLNGGHRRRLEIARALMHQPQVLLLDEPTVGLDNDSRNLIVEHIRELAKKRGICILWATHLMDEVQSGDQLILLDKGEVKAQGKAGDLCQQHDTDDVYQLYRKLTQTVEIM</sequence>
<dbReference type="Proteomes" id="UP000571701">
    <property type="component" value="Unassembled WGS sequence"/>
</dbReference>
<gene>
    <name evidence="7" type="ORF">H2O73_12310</name>
</gene>
<proteinExistence type="inferred from homology"/>
<dbReference type="SUPFAM" id="SSF52540">
    <property type="entry name" value="P-loop containing nucleoside triphosphate hydrolases"/>
    <property type="match status" value="1"/>
</dbReference>
<dbReference type="PANTHER" id="PTHR42711:SF5">
    <property type="entry name" value="ABC TRANSPORTER ATP-BINDING PROTEIN NATA"/>
    <property type="match status" value="1"/>
</dbReference>
<dbReference type="PANTHER" id="PTHR42711">
    <property type="entry name" value="ABC TRANSPORTER ATP-BINDING PROTEIN"/>
    <property type="match status" value="1"/>
</dbReference>
<organism evidence="7 8">
    <name type="scientific">Vibrio marinisediminis</name>
    <dbReference type="NCBI Taxonomy" id="2758441"/>
    <lineage>
        <taxon>Bacteria</taxon>
        <taxon>Pseudomonadati</taxon>
        <taxon>Pseudomonadota</taxon>
        <taxon>Gammaproteobacteria</taxon>
        <taxon>Vibrionales</taxon>
        <taxon>Vibrionaceae</taxon>
        <taxon>Vibrio</taxon>
    </lineage>
</organism>
<dbReference type="GO" id="GO:0016887">
    <property type="term" value="F:ATP hydrolysis activity"/>
    <property type="evidence" value="ECO:0007669"/>
    <property type="project" value="InterPro"/>
</dbReference>
<dbReference type="Pfam" id="PF00005">
    <property type="entry name" value="ABC_tran"/>
    <property type="match status" value="1"/>
</dbReference>
<evidence type="ECO:0000313" key="7">
    <source>
        <dbReference type="EMBL" id="MBA5763136.1"/>
    </source>
</evidence>
<evidence type="ECO:0000256" key="1">
    <source>
        <dbReference type="ARBA" id="ARBA00005417"/>
    </source>
</evidence>
<comment type="similarity">
    <text evidence="1">Belongs to the ABC transporter superfamily.</text>
</comment>
<dbReference type="SMART" id="SM00382">
    <property type="entry name" value="AAA"/>
    <property type="match status" value="1"/>
</dbReference>
<dbReference type="InterPro" id="IPR050763">
    <property type="entry name" value="ABC_transporter_ATP-binding"/>
</dbReference>
<dbReference type="InterPro" id="IPR003593">
    <property type="entry name" value="AAA+_ATPase"/>
</dbReference>
<dbReference type="Gene3D" id="3.40.50.300">
    <property type="entry name" value="P-loop containing nucleotide triphosphate hydrolases"/>
    <property type="match status" value="1"/>
</dbReference>
<dbReference type="InterPro" id="IPR003439">
    <property type="entry name" value="ABC_transporter-like_ATP-bd"/>
</dbReference>
<keyword evidence="5 7" id="KW-0067">ATP-binding</keyword>
<dbReference type="AlphaFoldDB" id="A0A7W2FRV4"/>
<dbReference type="NCBIfam" id="TIGR03864">
    <property type="entry name" value="PQQ_ABC_ATP"/>
    <property type="match status" value="1"/>
</dbReference>
<dbReference type="PROSITE" id="PS50893">
    <property type="entry name" value="ABC_TRANSPORTER_2"/>
    <property type="match status" value="1"/>
</dbReference>
<evidence type="ECO:0000256" key="4">
    <source>
        <dbReference type="ARBA" id="ARBA00022741"/>
    </source>
</evidence>
<evidence type="ECO:0000256" key="3">
    <source>
        <dbReference type="ARBA" id="ARBA00022458"/>
    </source>
</evidence>
<keyword evidence="2" id="KW-0813">Transport</keyword>
<comment type="caution">
    <text evidence="7">The sequence shown here is derived from an EMBL/GenBank/DDBJ whole genome shotgun (WGS) entry which is preliminary data.</text>
</comment>
<dbReference type="InterPro" id="IPR022467">
    <property type="entry name" value="ABC_transprt_ATP-bd_su_PQQ"/>
</dbReference>
<evidence type="ECO:0000256" key="2">
    <source>
        <dbReference type="ARBA" id="ARBA00022448"/>
    </source>
</evidence>
<dbReference type="EMBL" id="JACFYF010000007">
    <property type="protein sequence ID" value="MBA5763136.1"/>
    <property type="molecule type" value="Genomic_DNA"/>
</dbReference>
<dbReference type="RefSeq" id="WP_182109155.1">
    <property type="nucleotide sequence ID" value="NZ_JACFYF010000007.1"/>
</dbReference>
<dbReference type="InterPro" id="IPR027417">
    <property type="entry name" value="P-loop_NTPase"/>
</dbReference>
<feature type="domain" description="ABC transporter" evidence="6">
    <location>
        <begin position="3"/>
        <end position="232"/>
    </location>
</feature>
<keyword evidence="8" id="KW-1185">Reference proteome</keyword>
<evidence type="ECO:0000313" key="8">
    <source>
        <dbReference type="Proteomes" id="UP000571701"/>
    </source>
</evidence>
<dbReference type="GO" id="GO:0005524">
    <property type="term" value="F:ATP binding"/>
    <property type="evidence" value="ECO:0007669"/>
    <property type="project" value="UniProtKB-KW"/>
</dbReference>
<keyword evidence="4" id="KW-0547">Nucleotide-binding</keyword>